<dbReference type="EMBL" id="LR794158">
    <property type="protein sequence ID" value="CAB3976450.1"/>
    <property type="molecule type" value="Genomic_DNA"/>
</dbReference>
<dbReference type="KEGG" id="acil:ESZ_00259"/>
<sequence length="171" mass="19954">MRIFYFLIFLCILFFLNFFLFKKGPYDSKPHDLSRSEICANDSMIIVNYNGPKAQIVWKDSKRSFYCEVREAFYDSLDRVRGKQVLAFYVQDFSNIEWGSYVDKWILASDAFYVIDSNKDGAMGLTYVPFSNYEFANIFFNLYGGKIVKFSDIDTNVLSISSNLLKNRAIN</sequence>
<dbReference type="PANTHER" id="PTHR41247:SF1">
    <property type="entry name" value="HTH-TYPE TRANSCRIPTIONAL REPRESSOR YCNK"/>
    <property type="match status" value="1"/>
</dbReference>
<keyword evidence="1" id="KW-0449">Lipoprotein</keyword>
<proteinExistence type="predicted"/>
<name>A0A6J5JZP6_9GAMM</name>
<evidence type="ECO:0000313" key="2">
    <source>
        <dbReference type="Proteomes" id="UP000509549"/>
    </source>
</evidence>
<dbReference type="SUPFAM" id="SSF160387">
    <property type="entry name" value="NosL/MerB-like"/>
    <property type="match status" value="1"/>
</dbReference>
<dbReference type="Gene3D" id="3.30.70.2050">
    <property type="match status" value="1"/>
</dbReference>
<dbReference type="Proteomes" id="UP000509549">
    <property type="component" value="Chromosome"/>
</dbReference>
<dbReference type="Pfam" id="PF05573">
    <property type="entry name" value="NosL"/>
    <property type="match status" value="1"/>
</dbReference>
<keyword evidence="2" id="KW-1185">Reference proteome</keyword>
<dbReference type="AlphaFoldDB" id="A0A6J5JZP6"/>
<accession>A0A6J5JZP6</accession>
<dbReference type="InterPro" id="IPR008719">
    <property type="entry name" value="N2O_reductase_NosL"/>
</dbReference>
<gene>
    <name evidence="1" type="primary">nosL</name>
    <name evidence="1" type="ORF">ESZ_00259</name>
</gene>
<dbReference type="PANTHER" id="PTHR41247">
    <property type="entry name" value="HTH-TYPE TRANSCRIPTIONAL REPRESSOR YCNK"/>
    <property type="match status" value="1"/>
</dbReference>
<organism evidence="1 2">
    <name type="scientific">Candidatus Azoamicus ciliaticola</name>
    <dbReference type="NCBI Taxonomy" id="2652803"/>
    <lineage>
        <taxon>Bacteria</taxon>
        <taxon>Pseudomonadati</taxon>
        <taxon>Pseudomonadota</taxon>
        <taxon>Gammaproteobacteria</taxon>
        <taxon>Candidatus Azoamicaceae</taxon>
        <taxon>Candidatus Azoamicus</taxon>
    </lineage>
</organism>
<reference evidence="1 2" key="1">
    <citation type="submission" date="2020-04" db="EMBL/GenBank/DDBJ databases">
        <authorList>
            <person name="Graf S J."/>
        </authorList>
    </citation>
    <scope>NUCLEOTIDE SEQUENCE [LARGE SCALE GENOMIC DNA]</scope>
    <source>
        <strain evidence="1">1</strain>
    </source>
</reference>
<dbReference type="RefSeq" id="WP_176604977.1">
    <property type="nucleotide sequence ID" value="NZ_LR794158.1"/>
</dbReference>
<dbReference type="Gene3D" id="3.30.70.2060">
    <property type="match status" value="1"/>
</dbReference>
<protein>
    <submittedName>
        <fullName evidence="1">Copper-binding lipoprotein NosL</fullName>
    </submittedName>
</protein>
<evidence type="ECO:0000313" key="1">
    <source>
        <dbReference type="EMBL" id="CAB3976450.1"/>
    </source>
</evidence>